<dbReference type="Proteomes" id="UP000070401">
    <property type="component" value="Unassembled WGS sequence"/>
</dbReference>
<sequence>MSKKKEYIAIISEGEKTEKQIINNLQRNFPTFSNKIIFLSYKTNIYKLFKEIERDEDIDIINLLKERQIKANKIRNDVENIDVSNINSDDISQIYLFFDYDGHDPEYSNEKISQMIEIFNNETENGKLYISYPMVEALKHLLKNKVEIENYIVKIKENNNYKNFVSKNSDFTDLRKFKFEDWEFIISENLKRCLFLFELEKSINYVIYNNIINQESIFSKQLDKYISKEEKVLVLSAFPFFLLEYFGEKIKMFVLFLYKPTFYCRFECRFECRFKQNKIK</sequence>
<accession>A0A133P488</accession>
<dbReference type="RefSeq" id="WP_261787748.1">
    <property type="nucleotide sequence ID" value="NZ_KQ956662.1"/>
</dbReference>
<protein>
    <submittedName>
        <fullName evidence="1">Uncharacterized protein</fullName>
    </submittedName>
</protein>
<evidence type="ECO:0000313" key="1">
    <source>
        <dbReference type="EMBL" id="KXA23325.1"/>
    </source>
</evidence>
<name>A0A133P488_FUSNU</name>
<dbReference type="EMBL" id="LRPY01000069">
    <property type="protein sequence ID" value="KXA23325.1"/>
    <property type="molecule type" value="Genomic_DNA"/>
</dbReference>
<proteinExistence type="predicted"/>
<organism evidence="1 2">
    <name type="scientific">Fusobacterium nucleatum</name>
    <dbReference type="NCBI Taxonomy" id="851"/>
    <lineage>
        <taxon>Bacteria</taxon>
        <taxon>Fusobacteriati</taxon>
        <taxon>Fusobacteriota</taxon>
        <taxon>Fusobacteriia</taxon>
        <taxon>Fusobacteriales</taxon>
        <taxon>Fusobacteriaceae</taxon>
        <taxon>Fusobacterium</taxon>
    </lineage>
</organism>
<evidence type="ECO:0000313" key="2">
    <source>
        <dbReference type="Proteomes" id="UP000070401"/>
    </source>
</evidence>
<keyword evidence="2" id="KW-1185">Reference proteome</keyword>
<dbReference type="AlphaFoldDB" id="A0A133P488"/>
<dbReference type="PATRIC" id="fig|851.8.peg.784"/>
<gene>
    <name evidence="1" type="ORF">HMPREF3221_00780</name>
</gene>
<comment type="caution">
    <text evidence="1">The sequence shown here is derived from an EMBL/GenBank/DDBJ whole genome shotgun (WGS) entry which is preliminary data.</text>
</comment>
<reference evidence="2" key="1">
    <citation type="submission" date="2016-01" db="EMBL/GenBank/DDBJ databases">
        <authorList>
            <person name="Mitreva M."/>
            <person name="Pepin K.H."/>
            <person name="Mihindukulasuriya K.A."/>
            <person name="Fulton R."/>
            <person name="Fronick C."/>
            <person name="O'Laughlin M."/>
            <person name="Miner T."/>
            <person name="Herter B."/>
            <person name="Rosa B.A."/>
            <person name="Cordes M."/>
            <person name="Tomlinson C."/>
            <person name="Wollam A."/>
            <person name="Palsikar V.B."/>
            <person name="Mardis E.R."/>
            <person name="Wilson R.K."/>
        </authorList>
    </citation>
    <scope>NUCLEOTIDE SEQUENCE [LARGE SCALE GENOMIC DNA]</scope>
    <source>
        <strain evidence="2">MJR7757B</strain>
    </source>
</reference>